<evidence type="ECO:0000313" key="1">
    <source>
        <dbReference type="EMBL" id="KAF2830821.1"/>
    </source>
</evidence>
<organism evidence="1 2">
    <name type="scientific">Ophiobolus disseminans</name>
    <dbReference type="NCBI Taxonomy" id="1469910"/>
    <lineage>
        <taxon>Eukaryota</taxon>
        <taxon>Fungi</taxon>
        <taxon>Dikarya</taxon>
        <taxon>Ascomycota</taxon>
        <taxon>Pezizomycotina</taxon>
        <taxon>Dothideomycetes</taxon>
        <taxon>Pleosporomycetidae</taxon>
        <taxon>Pleosporales</taxon>
        <taxon>Pleosporineae</taxon>
        <taxon>Phaeosphaeriaceae</taxon>
        <taxon>Ophiobolus</taxon>
    </lineage>
</organism>
<evidence type="ECO:0000313" key="2">
    <source>
        <dbReference type="Proteomes" id="UP000799424"/>
    </source>
</evidence>
<gene>
    <name evidence="1" type="ORF">CC86DRAFT_167801</name>
</gene>
<reference evidence="1" key="1">
    <citation type="journal article" date="2020" name="Stud. Mycol.">
        <title>101 Dothideomycetes genomes: a test case for predicting lifestyles and emergence of pathogens.</title>
        <authorList>
            <person name="Haridas S."/>
            <person name="Albert R."/>
            <person name="Binder M."/>
            <person name="Bloem J."/>
            <person name="Labutti K."/>
            <person name="Salamov A."/>
            <person name="Andreopoulos B."/>
            <person name="Baker S."/>
            <person name="Barry K."/>
            <person name="Bills G."/>
            <person name="Bluhm B."/>
            <person name="Cannon C."/>
            <person name="Castanera R."/>
            <person name="Culley D."/>
            <person name="Daum C."/>
            <person name="Ezra D."/>
            <person name="Gonzalez J."/>
            <person name="Henrissat B."/>
            <person name="Kuo A."/>
            <person name="Liang C."/>
            <person name="Lipzen A."/>
            <person name="Lutzoni F."/>
            <person name="Magnuson J."/>
            <person name="Mondo S."/>
            <person name="Nolan M."/>
            <person name="Ohm R."/>
            <person name="Pangilinan J."/>
            <person name="Park H.-J."/>
            <person name="Ramirez L."/>
            <person name="Alfaro M."/>
            <person name="Sun H."/>
            <person name="Tritt A."/>
            <person name="Yoshinaga Y."/>
            <person name="Zwiers L.-H."/>
            <person name="Turgeon B."/>
            <person name="Goodwin S."/>
            <person name="Spatafora J."/>
            <person name="Crous P."/>
            <person name="Grigoriev I."/>
        </authorList>
    </citation>
    <scope>NUCLEOTIDE SEQUENCE</scope>
    <source>
        <strain evidence="1">CBS 113818</strain>
    </source>
</reference>
<dbReference type="Proteomes" id="UP000799424">
    <property type="component" value="Unassembled WGS sequence"/>
</dbReference>
<dbReference type="AlphaFoldDB" id="A0A6A7ABY7"/>
<proteinExistence type="predicted"/>
<name>A0A6A7ABY7_9PLEO</name>
<dbReference type="EMBL" id="MU006219">
    <property type="protein sequence ID" value="KAF2830821.1"/>
    <property type="molecule type" value="Genomic_DNA"/>
</dbReference>
<protein>
    <submittedName>
        <fullName evidence="1">Uncharacterized protein</fullName>
    </submittedName>
</protein>
<sequence>MHLYNIINQQMQSCQHCQQMHPSAPDSHANTASAFPVRFSNTMIYNLLWSTSLDGHRKCATTDETDEFRTARLGSPRGEVRPDTPLRMIWCSFAKAKSYALTKACLTNGLYKRFAVRGGDNKSKLRRPGVIMFVGGVVAPVRTRLKCGCRNLNNIAENEGHTWVFRDSIARPWRI</sequence>
<keyword evidence="2" id="KW-1185">Reference proteome</keyword>
<accession>A0A6A7ABY7</accession>